<dbReference type="PATRIC" id="fig|1321819.3.peg.893"/>
<accession>U2C7B3</accession>
<sequence>MSYLFTIHISGMAGIYPYQGRHTQVITADVWLIRQAYIAIAASF</sequence>
<dbReference type="AlphaFoldDB" id="U2C7B3"/>
<name>U2C7B3_9BACE</name>
<evidence type="ECO:0000313" key="1">
    <source>
        <dbReference type="EMBL" id="ERI86374.1"/>
    </source>
</evidence>
<dbReference type="Proteomes" id="UP000016496">
    <property type="component" value="Unassembled WGS sequence"/>
</dbReference>
<dbReference type="HOGENOM" id="CLU_3212639_0_0_10"/>
<reference evidence="1 2" key="1">
    <citation type="submission" date="2013-08" db="EMBL/GenBank/DDBJ databases">
        <authorList>
            <person name="Weinstock G."/>
            <person name="Sodergren E."/>
            <person name="Wylie T."/>
            <person name="Fulton L."/>
            <person name="Fulton R."/>
            <person name="Fronick C."/>
            <person name="O'Laughlin M."/>
            <person name="Godfrey J."/>
            <person name="Miner T."/>
            <person name="Herter B."/>
            <person name="Appelbaum E."/>
            <person name="Cordes M."/>
            <person name="Lek S."/>
            <person name="Wollam A."/>
            <person name="Pepin K.H."/>
            <person name="Palsikar V.B."/>
            <person name="Mitreva M."/>
            <person name="Wilson R.K."/>
        </authorList>
    </citation>
    <scope>NUCLEOTIDE SEQUENCE [LARGE SCALE GENOMIC DNA]</scope>
    <source>
        <strain evidence="1 2">F0041</strain>
    </source>
</reference>
<organism evidence="1 2">
    <name type="scientific">Bacteroides pyogenes F0041</name>
    <dbReference type="NCBI Taxonomy" id="1321819"/>
    <lineage>
        <taxon>Bacteria</taxon>
        <taxon>Pseudomonadati</taxon>
        <taxon>Bacteroidota</taxon>
        <taxon>Bacteroidia</taxon>
        <taxon>Bacteroidales</taxon>
        <taxon>Bacteroidaceae</taxon>
        <taxon>Bacteroides</taxon>
    </lineage>
</organism>
<protein>
    <submittedName>
        <fullName evidence="1">Uncharacterized protein</fullName>
    </submittedName>
</protein>
<gene>
    <name evidence="1" type="ORF">HMPREF1981_00965</name>
</gene>
<comment type="caution">
    <text evidence="1">The sequence shown here is derived from an EMBL/GenBank/DDBJ whole genome shotgun (WGS) entry which is preliminary data.</text>
</comment>
<dbReference type="EMBL" id="AWSV01000055">
    <property type="protein sequence ID" value="ERI86374.1"/>
    <property type="molecule type" value="Genomic_DNA"/>
</dbReference>
<evidence type="ECO:0000313" key="2">
    <source>
        <dbReference type="Proteomes" id="UP000016496"/>
    </source>
</evidence>
<proteinExistence type="predicted"/>